<protein>
    <submittedName>
        <fullName evidence="1">Uncharacterized protein</fullName>
    </submittedName>
</protein>
<evidence type="ECO:0000313" key="1">
    <source>
        <dbReference type="EMBL" id="CAH2074898.1"/>
    </source>
</evidence>
<dbReference type="Proteomes" id="UP000837857">
    <property type="component" value="Chromosome 8"/>
</dbReference>
<evidence type="ECO:0000313" key="2">
    <source>
        <dbReference type="Proteomes" id="UP000837857"/>
    </source>
</evidence>
<feature type="non-terminal residue" evidence="1">
    <location>
        <position position="103"/>
    </location>
</feature>
<name>A0ABN8J4P1_9NEOP</name>
<accession>A0ABN8J4P1</accession>
<proteinExistence type="predicted"/>
<gene>
    <name evidence="1" type="ORF">IPOD504_LOCUS16315</name>
</gene>
<organism evidence="1 2">
    <name type="scientific">Iphiclides podalirius</name>
    <name type="common">scarce swallowtail</name>
    <dbReference type="NCBI Taxonomy" id="110791"/>
    <lineage>
        <taxon>Eukaryota</taxon>
        <taxon>Metazoa</taxon>
        <taxon>Ecdysozoa</taxon>
        <taxon>Arthropoda</taxon>
        <taxon>Hexapoda</taxon>
        <taxon>Insecta</taxon>
        <taxon>Pterygota</taxon>
        <taxon>Neoptera</taxon>
        <taxon>Endopterygota</taxon>
        <taxon>Lepidoptera</taxon>
        <taxon>Glossata</taxon>
        <taxon>Ditrysia</taxon>
        <taxon>Papilionoidea</taxon>
        <taxon>Papilionidae</taxon>
        <taxon>Papilioninae</taxon>
        <taxon>Iphiclides</taxon>
    </lineage>
</organism>
<reference evidence="1" key="1">
    <citation type="submission" date="2022-03" db="EMBL/GenBank/DDBJ databases">
        <authorList>
            <person name="Martin H S."/>
        </authorList>
    </citation>
    <scope>NUCLEOTIDE SEQUENCE</scope>
</reference>
<sequence>MPMWQIGLYSRGKADDTRSRLVWDSGGSRCVAHSPRRPRLCLQSRTLPFHLAHFIRPRYLPTASSFLSSNGDGQLSDFDNGLLSVRVCRMFVCRAACQFFMLS</sequence>
<dbReference type="EMBL" id="OW152820">
    <property type="protein sequence ID" value="CAH2074898.1"/>
    <property type="molecule type" value="Genomic_DNA"/>
</dbReference>
<keyword evidence="2" id="KW-1185">Reference proteome</keyword>